<dbReference type="Pfam" id="PF20710">
    <property type="entry name" value="DUF6824"/>
    <property type="match status" value="1"/>
</dbReference>
<name>A0A1E7FDS0_9STRA</name>
<evidence type="ECO:0000313" key="5">
    <source>
        <dbReference type="Proteomes" id="UP000095751"/>
    </source>
</evidence>
<dbReference type="KEGG" id="fcy:FRACYDRAFT_185152"/>
<feature type="region of interest" description="Disordered" evidence="1">
    <location>
        <begin position="64"/>
        <end position="109"/>
    </location>
</feature>
<feature type="transmembrane region" description="Helical" evidence="2">
    <location>
        <begin position="194"/>
        <end position="212"/>
    </location>
</feature>
<evidence type="ECO:0000256" key="1">
    <source>
        <dbReference type="SAM" id="MobiDB-lite"/>
    </source>
</evidence>
<organism evidence="4 5">
    <name type="scientific">Fragilariopsis cylindrus CCMP1102</name>
    <dbReference type="NCBI Taxonomy" id="635003"/>
    <lineage>
        <taxon>Eukaryota</taxon>
        <taxon>Sar</taxon>
        <taxon>Stramenopiles</taxon>
        <taxon>Ochrophyta</taxon>
        <taxon>Bacillariophyta</taxon>
        <taxon>Bacillariophyceae</taxon>
        <taxon>Bacillariophycidae</taxon>
        <taxon>Bacillariales</taxon>
        <taxon>Bacillariaceae</taxon>
        <taxon>Fragilariopsis</taxon>
    </lineage>
</organism>
<dbReference type="AlphaFoldDB" id="A0A1E7FDS0"/>
<keyword evidence="2" id="KW-0472">Membrane</keyword>
<dbReference type="Proteomes" id="UP000095751">
    <property type="component" value="Unassembled WGS sequence"/>
</dbReference>
<gene>
    <name evidence="4" type="ORF">FRACYDRAFT_185152</name>
</gene>
<dbReference type="OrthoDB" id="49024at2759"/>
<dbReference type="InParanoid" id="A0A1E7FDS0"/>
<keyword evidence="2" id="KW-0812">Transmembrane</keyword>
<reference evidence="4 5" key="1">
    <citation type="submission" date="2016-09" db="EMBL/GenBank/DDBJ databases">
        <title>Extensive genetic diversity and differential bi-allelic expression allows diatom success in the polar Southern Ocean.</title>
        <authorList>
            <consortium name="DOE Joint Genome Institute"/>
            <person name="Mock T."/>
            <person name="Otillar R.P."/>
            <person name="Strauss J."/>
            <person name="Dupont C."/>
            <person name="Frickenhaus S."/>
            <person name="Maumus F."/>
            <person name="Mcmullan M."/>
            <person name="Sanges R."/>
            <person name="Schmutz J."/>
            <person name="Toseland A."/>
            <person name="Valas R."/>
            <person name="Veluchamy A."/>
            <person name="Ward B.J."/>
            <person name="Allen A."/>
            <person name="Barry K."/>
            <person name="Falciatore A."/>
            <person name="Ferrante M."/>
            <person name="Fortunato A.E."/>
            <person name="Gloeckner G."/>
            <person name="Gruber A."/>
            <person name="Hipkin R."/>
            <person name="Janech M."/>
            <person name="Kroth P."/>
            <person name="Leese F."/>
            <person name="Lindquist E."/>
            <person name="Lyon B.R."/>
            <person name="Martin J."/>
            <person name="Mayer C."/>
            <person name="Parker M."/>
            <person name="Quesneville H."/>
            <person name="Raymond J."/>
            <person name="Uhlig C."/>
            <person name="Valentin K.U."/>
            <person name="Worden A.Z."/>
            <person name="Armbrust E.V."/>
            <person name="Bowler C."/>
            <person name="Green B."/>
            <person name="Moulton V."/>
            <person name="Van Oosterhout C."/>
            <person name="Grigoriev I."/>
        </authorList>
    </citation>
    <scope>NUCLEOTIDE SEQUENCE [LARGE SCALE GENOMIC DNA]</scope>
    <source>
        <strain evidence="4 5">CCMP1102</strain>
    </source>
</reference>
<keyword evidence="2" id="KW-1133">Transmembrane helix</keyword>
<feature type="compositionally biased region" description="Basic and acidic residues" evidence="1">
    <location>
        <begin position="92"/>
        <end position="101"/>
    </location>
</feature>
<evidence type="ECO:0000256" key="2">
    <source>
        <dbReference type="SAM" id="Phobius"/>
    </source>
</evidence>
<feature type="domain" description="DUF6824" evidence="3">
    <location>
        <begin position="103"/>
        <end position="182"/>
    </location>
</feature>
<evidence type="ECO:0000259" key="3">
    <source>
        <dbReference type="Pfam" id="PF20710"/>
    </source>
</evidence>
<keyword evidence="5" id="KW-1185">Reference proteome</keyword>
<feature type="region of interest" description="Disordered" evidence="1">
    <location>
        <begin position="1"/>
        <end position="50"/>
    </location>
</feature>
<proteinExistence type="predicted"/>
<sequence length="217" mass="24427">MDQVQEKYSSHNSHHHPPRHQYQYQHPPPPPYHHGQYPSNTAAESPPRNAIFEDSSSDILAASDNVTSPLSTRSTISSNATFDTSNKSSSKRRTDIEKPRSNDILCGRGGSSNRHLGNIHFRELVAANKSIYVGLTKKQKMLVARKIVDAIHNTTGRFLSKDLDTGLFYDIGLPRSLEKTSQGKENINKNSGRFLCFVFVVIYNFYILLLFYSSSPD</sequence>
<protein>
    <recommendedName>
        <fullName evidence="3">DUF6824 domain-containing protein</fullName>
    </recommendedName>
</protein>
<feature type="compositionally biased region" description="Polar residues" evidence="1">
    <location>
        <begin position="64"/>
        <end position="88"/>
    </location>
</feature>
<accession>A0A1E7FDS0</accession>
<evidence type="ECO:0000313" key="4">
    <source>
        <dbReference type="EMBL" id="OEU16332.1"/>
    </source>
</evidence>
<dbReference type="EMBL" id="KV784358">
    <property type="protein sequence ID" value="OEU16332.1"/>
    <property type="molecule type" value="Genomic_DNA"/>
</dbReference>
<dbReference type="InterPro" id="IPR049227">
    <property type="entry name" value="DUF6824"/>
</dbReference>